<evidence type="ECO:0000313" key="17">
    <source>
        <dbReference type="Ensembl" id="ENSSCAP00000001367.1"/>
    </source>
</evidence>
<dbReference type="GeneTree" id="ENSGT01030000234606"/>
<feature type="region of interest" description="Disordered" evidence="14">
    <location>
        <begin position="562"/>
        <end position="581"/>
    </location>
</feature>
<evidence type="ECO:0000256" key="1">
    <source>
        <dbReference type="ARBA" id="ARBA00001913"/>
    </source>
</evidence>
<dbReference type="Proteomes" id="UP000694409">
    <property type="component" value="Unassembled WGS sequence"/>
</dbReference>
<keyword evidence="9 12" id="KW-0442">Lipid degradation</keyword>
<dbReference type="Pfam" id="PF18695">
    <property type="entry name" value="cPLA2_C2"/>
    <property type="match status" value="1"/>
</dbReference>
<feature type="compositionally biased region" description="Polar residues" evidence="14">
    <location>
        <begin position="562"/>
        <end position="571"/>
    </location>
</feature>
<keyword evidence="18" id="KW-1185">Reference proteome</keyword>
<comment type="domain">
    <text evidence="13">The N-terminal C2 domain associates with lipid membranes upon calcium binding.</text>
</comment>
<reference evidence="17" key="1">
    <citation type="submission" date="2025-08" db="UniProtKB">
        <authorList>
            <consortium name="Ensembl"/>
        </authorList>
    </citation>
    <scope>IDENTIFICATION</scope>
</reference>
<dbReference type="EC" id="3.1.1.4" evidence="4 13"/>
<organism evidence="17 18">
    <name type="scientific">Serinus canaria</name>
    <name type="common">Island canary</name>
    <name type="synonym">Fringilla canaria</name>
    <dbReference type="NCBI Taxonomy" id="9135"/>
    <lineage>
        <taxon>Eukaryota</taxon>
        <taxon>Metazoa</taxon>
        <taxon>Chordata</taxon>
        <taxon>Craniata</taxon>
        <taxon>Vertebrata</taxon>
        <taxon>Euteleostomi</taxon>
        <taxon>Archelosauria</taxon>
        <taxon>Archosauria</taxon>
        <taxon>Dinosauria</taxon>
        <taxon>Saurischia</taxon>
        <taxon>Theropoda</taxon>
        <taxon>Coelurosauria</taxon>
        <taxon>Aves</taxon>
        <taxon>Neognathae</taxon>
        <taxon>Neoaves</taxon>
        <taxon>Telluraves</taxon>
        <taxon>Australaves</taxon>
        <taxon>Passeriformes</taxon>
        <taxon>Passeroidea</taxon>
        <taxon>Fringillidae</taxon>
        <taxon>Carduelinae</taxon>
        <taxon>Serinus</taxon>
    </lineage>
</organism>
<dbReference type="FunFam" id="2.60.40.150:FF:000030">
    <property type="entry name" value="Phospholipase A2"/>
    <property type="match status" value="1"/>
</dbReference>
<evidence type="ECO:0000256" key="7">
    <source>
        <dbReference type="ARBA" id="ARBA00022801"/>
    </source>
</evidence>
<gene>
    <name evidence="17" type="primary">LOC103826650</name>
</gene>
<dbReference type="InterPro" id="IPR041847">
    <property type="entry name" value="C2_cPLA2"/>
</dbReference>
<sequence>MHGKQGKRLSSLLFPFPLTTETASRSDECPCCSFSVKIIRMKNLRKADLFSQTDCYISLSLPTASPETVRTRTIKNCKDPVWNETFCFRIQSQVKNILEMKVYDENAVTKDDLLFTVLFDVAKIQLGETVHLTFQLNPKTQEMLEVEFTSESIPVPPEKLVTNGVLVSREISCLEVLVDSKWTKKEPSEKDFLFSVKGSYEKSQTLSLGSFWQPLKPLNFHYIKYSLSELCMALAEKKPHFCSCTSGEDKKDCHASLTIPLDSLPFSEKVAVAKDETINLHMKSNVWSRNLDVRLEFDLCTEEKNFLLKRKKFVASALKKALHLEQDLEDHEVPVVAVMTTGGGTRALTSLLGNLLGLQKLGLLDAISYITGSSGSTWTLSHLYQSADWSHKDLSRPIGEVRRHMTKCKLSCFSPESLKYYAKELKLRKQEGYQISSVDFWGLLLEKALDDGKNNHKLSDEQEALSQGQNPLPIYMILNMKEDYSLSEFKEWVEFTPYEVGFLKYGASIRAEDFGSEFFMGRLMKKLPESRICFMKGLWSNVFSYNLLDAWHSSNPTQRRSLRCTQHSTVDTGEEPSPSDRRHELETYLVTPECGIMGIIRRILTERVMVSKFYNFLKGFQLHNEYLQNKNFCTWKDTVLEHFPNQLTETAEFMCLADTAGYIDISYPPLMRPERKVDVVLHLNYSSGSQTLPLEEASKYFQKQGIPFPKIQMSEEEKKNLKECYIFEDTETPEAPTVVFFPLVNDSFRKYKEPGVERSPAEMAQGNVDVSTIFSPYCLNSFTYTGEEFDKLIELTSYNIQNNQHLILQALNSAIQQKRQHKK</sequence>
<dbReference type="PROSITE" id="PS51210">
    <property type="entry name" value="PLA2C"/>
    <property type="match status" value="1"/>
</dbReference>
<evidence type="ECO:0000256" key="13">
    <source>
        <dbReference type="RuleBase" id="RU362102"/>
    </source>
</evidence>
<keyword evidence="11" id="KW-0472">Membrane</keyword>
<name>A0A8C9KRQ5_SERCA</name>
<dbReference type="Ensembl" id="ENSSCAT00000001568.1">
    <property type="protein sequence ID" value="ENSSCAP00000001367.1"/>
    <property type="gene ID" value="ENSSCAG00000001145.1"/>
</dbReference>
<dbReference type="GO" id="GO:0047498">
    <property type="term" value="F:calcium-dependent phospholipase A2 activity"/>
    <property type="evidence" value="ECO:0007669"/>
    <property type="project" value="TreeGrafter"/>
</dbReference>
<protein>
    <recommendedName>
        <fullName evidence="4 13">Phospholipase A2</fullName>
        <ecNumber evidence="4 13">3.1.1.4</ecNumber>
    </recommendedName>
</protein>
<comment type="cofactor">
    <cofactor evidence="1">
        <name>Ca(2+)</name>
        <dbReference type="ChEBI" id="CHEBI:29108"/>
    </cofactor>
</comment>
<dbReference type="InterPro" id="IPR040723">
    <property type="entry name" value="cPLA2_C2"/>
</dbReference>
<dbReference type="SUPFAM" id="SSF49562">
    <property type="entry name" value="C2 domain (Calcium/lipid-binding domain, CaLB)"/>
    <property type="match status" value="1"/>
</dbReference>
<dbReference type="Pfam" id="PF00168">
    <property type="entry name" value="C2"/>
    <property type="match status" value="1"/>
</dbReference>
<evidence type="ECO:0000256" key="14">
    <source>
        <dbReference type="SAM" id="MobiDB-lite"/>
    </source>
</evidence>
<evidence type="ECO:0000256" key="6">
    <source>
        <dbReference type="ARBA" id="ARBA00022723"/>
    </source>
</evidence>
<dbReference type="Gene3D" id="3.40.1090.10">
    <property type="entry name" value="Cytosolic phospholipase A2 catalytic domain"/>
    <property type="match status" value="1"/>
</dbReference>
<dbReference type="FunFam" id="3.40.1090.10:FF:000002">
    <property type="entry name" value="Phospholipase A2"/>
    <property type="match status" value="1"/>
</dbReference>
<dbReference type="SUPFAM" id="SSF52151">
    <property type="entry name" value="FabD/lysophospholipase-like"/>
    <property type="match status" value="1"/>
</dbReference>
<comment type="catalytic activity">
    <reaction evidence="13">
        <text>a 1,2-diacyl-sn-glycero-3-phosphocholine + H2O = a 1-acyl-sn-glycero-3-phosphocholine + a fatty acid + H(+)</text>
        <dbReference type="Rhea" id="RHEA:15801"/>
        <dbReference type="ChEBI" id="CHEBI:15377"/>
        <dbReference type="ChEBI" id="CHEBI:15378"/>
        <dbReference type="ChEBI" id="CHEBI:28868"/>
        <dbReference type="ChEBI" id="CHEBI:57643"/>
        <dbReference type="ChEBI" id="CHEBI:58168"/>
        <dbReference type="EC" id="3.1.1.4"/>
    </reaction>
</comment>
<dbReference type="Gene3D" id="2.60.40.150">
    <property type="entry name" value="C2 domain"/>
    <property type="match status" value="1"/>
</dbReference>
<evidence type="ECO:0000256" key="12">
    <source>
        <dbReference type="PROSITE-ProRule" id="PRU00555"/>
    </source>
</evidence>
<dbReference type="InterPro" id="IPR016035">
    <property type="entry name" value="Acyl_Trfase/lysoPLipase"/>
</dbReference>
<proteinExistence type="predicted"/>
<reference evidence="17" key="2">
    <citation type="submission" date="2025-09" db="UniProtKB">
        <authorList>
            <consortium name="Ensembl"/>
        </authorList>
    </citation>
    <scope>IDENTIFICATION</scope>
</reference>
<feature type="domain" description="C2" evidence="15">
    <location>
        <begin position="15"/>
        <end position="134"/>
    </location>
</feature>
<evidence type="ECO:0000256" key="4">
    <source>
        <dbReference type="ARBA" id="ARBA00013278"/>
    </source>
</evidence>
<evidence type="ECO:0000256" key="3">
    <source>
        <dbReference type="ARBA" id="ARBA00004514"/>
    </source>
</evidence>
<dbReference type="PANTHER" id="PTHR10728">
    <property type="entry name" value="CYTOSOLIC PHOSPHOLIPASE A2"/>
    <property type="match status" value="1"/>
</dbReference>
<evidence type="ECO:0000259" key="16">
    <source>
        <dbReference type="PROSITE" id="PS51210"/>
    </source>
</evidence>
<evidence type="ECO:0000256" key="11">
    <source>
        <dbReference type="ARBA" id="ARBA00023136"/>
    </source>
</evidence>
<keyword evidence="6 13" id="KW-0479">Metal-binding</keyword>
<keyword evidence="8 13" id="KW-0106">Calcium</keyword>
<comment type="subcellular location">
    <subcellularLocation>
        <location evidence="3">Cytoplasm</location>
        <location evidence="3">Cytosol</location>
    </subcellularLocation>
    <subcellularLocation>
        <location evidence="2">Membrane</location>
        <topology evidence="2">Peripheral membrane protein</topology>
    </subcellularLocation>
</comment>
<dbReference type="GO" id="GO:0046475">
    <property type="term" value="P:glycerophospholipid catabolic process"/>
    <property type="evidence" value="ECO:0007669"/>
    <property type="project" value="TreeGrafter"/>
</dbReference>
<evidence type="ECO:0000259" key="15">
    <source>
        <dbReference type="PROSITE" id="PS50004"/>
    </source>
</evidence>
<evidence type="ECO:0000256" key="10">
    <source>
        <dbReference type="ARBA" id="ARBA00023098"/>
    </source>
</evidence>
<dbReference type="Pfam" id="PF01735">
    <property type="entry name" value="PLA2_B"/>
    <property type="match status" value="1"/>
</dbReference>
<dbReference type="SMART" id="SM00239">
    <property type="entry name" value="C2"/>
    <property type="match status" value="1"/>
</dbReference>
<dbReference type="InterPro" id="IPR002642">
    <property type="entry name" value="LysoPLipase_cat_dom"/>
</dbReference>
<dbReference type="InterPro" id="IPR000008">
    <property type="entry name" value="C2_dom"/>
</dbReference>
<evidence type="ECO:0000256" key="9">
    <source>
        <dbReference type="ARBA" id="ARBA00022963"/>
    </source>
</evidence>
<evidence type="ECO:0000256" key="8">
    <source>
        <dbReference type="ARBA" id="ARBA00022837"/>
    </source>
</evidence>
<dbReference type="GO" id="GO:0016020">
    <property type="term" value="C:membrane"/>
    <property type="evidence" value="ECO:0007669"/>
    <property type="project" value="UniProtKB-SubCell"/>
</dbReference>
<keyword evidence="7 12" id="KW-0378">Hydrolase</keyword>
<dbReference type="GO" id="GO:0005509">
    <property type="term" value="F:calcium ion binding"/>
    <property type="evidence" value="ECO:0007669"/>
    <property type="project" value="InterPro"/>
</dbReference>
<dbReference type="PANTHER" id="PTHR10728:SF63">
    <property type="entry name" value="PHOSPHOLIPASE A2"/>
    <property type="match status" value="1"/>
</dbReference>
<dbReference type="AlphaFoldDB" id="A0A8C9KRQ5"/>
<evidence type="ECO:0000313" key="18">
    <source>
        <dbReference type="Proteomes" id="UP000694409"/>
    </source>
</evidence>
<feature type="domain" description="PLA2c" evidence="16">
    <location>
        <begin position="285"/>
        <end position="823"/>
    </location>
</feature>
<dbReference type="InterPro" id="IPR035892">
    <property type="entry name" value="C2_domain_sf"/>
</dbReference>
<dbReference type="CDD" id="cd07201">
    <property type="entry name" value="cPLA2_Grp-IVB-IVD-IVE-IVF"/>
    <property type="match status" value="1"/>
</dbReference>
<keyword evidence="10 12" id="KW-0443">Lipid metabolism</keyword>
<evidence type="ECO:0000256" key="5">
    <source>
        <dbReference type="ARBA" id="ARBA00022490"/>
    </source>
</evidence>
<dbReference type="GO" id="GO:0005829">
    <property type="term" value="C:cytosol"/>
    <property type="evidence" value="ECO:0007669"/>
    <property type="project" value="UniProtKB-SubCell"/>
</dbReference>
<dbReference type="SMART" id="SM00022">
    <property type="entry name" value="PLAc"/>
    <property type="match status" value="1"/>
</dbReference>
<dbReference type="PROSITE" id="PS50004">
    <property type="entry name" value="C2"/>
    <property type="match status" value="1"/>
</dbReference>
<evidence type="ECO:0000256" key="2">
    <source>
        <dbReference type="ARBA" id="ARBA00004170"/>
    </source>
</evidence>
<dbReference type="CDD" id="cd04036">
    <property type="entry name" value="C2_cPLA2"/>
    <property type="match status" value="1"/>
</dbReference>
<accession>A0A8C9KRQ5</accession>
<keyword evidence="5 13" id="KW-0963">Cytoplasm</keyword>
<dbReference type="GO" id="GO:0005544">
    <property type="term" value="F:calcium-dependent phospholipid binding"/>
    <property type="evidence" value="ECO:0007669"/>
    <property type="project" value="TreeGrafter"/>
</dbReference>